<feature type="transmembrane region" description="Helical" evidence="1">
    <location>
        <begin position="66"/>
        <end position="88"/>
    </location>
</feature>
<keyword evidence="3" id="KW-1185">Reference proteome</keyword>
<keyword evidence="1" id="KW-1133">Transmembrane helix</keyword>
<dbReference type="EMBL" id="CP009574">
    <property type="protein sequence ID" value="AIT09919.1"/>
    <property type="molecule type" value="Genomic_DNA"/>
</dbReference>
<dbReference type="eggNOG" id="ENOG50344VH">
    <property type="taxonomic scope" value="Bacteria"/>
</dbReference>
<dbReference type="AlphaFoldDB" id="A0A097EQS0"/>
<protein>
    <submittedName>
        <fullName evidence="2">Membrane lipoprotein</fullName>
    </submittedName>
</protein>
<keyword evidence="2" id="KW-0449">Lipoprotein</keyword>
<evidence type="ECO:0000313" key="2">
    <source>
        <dbReference type="EMBL" id="AIT09919.1"/>
    </source>
</evidence>
<name>A0A097EQS0_9GAMM</name>
<accession>A0A097EQS0</accession>
<keyword evidence="1" id="KW-0812">Transmembrane</keyword>
<feature type="transmembrane region" description="Helical" evidence="1">
    <location>
        <begin position="100"/>
        <end position="121"/>
    </location>
</feature>
<dbReference type="HOGENOM" id="CLU_1967311_0_0_6"/>
<evidence type="ECO:0000313" key="3">
    <source>
        <dbReference type="Proteomes" id="UP000029672"/>
    </source>
</evidence>
<gene>
    <name evidence="2" type="ORF">LO80_08030</name>
</gene>
<feature type="transmembrane region" description="Helical" evidence="1">
    <location>
        <begin position="6"/>
        <end position="30"/>
    </location>
</feature>
<organism evidence="2 3">
    <name type="scientific">Candidatus Francisella endociliophora</name>
    <dbReference type="NCBI Taxonomy" id="653937"/>
    <lineage>
        <taxon>Bacteria</taxon>
        <taxon>Pseudomonadati</taxon>
        <taxon>Pseudomonadota</taxon>
        <taxon>Gammaproteobacteria</taxon>
        <taxon>Thiotrichales</taxon>
        <taxon>Francisellaceae</taxon>
        <taxon>Francisella</taxon>
    </lineage>
</organism>
<proteinExistence type="predicted"/>
<dbReference type="STRING" id="1547445.LO80_08030"/>
<evidence type="ECO:0000256" key="1">
    <source>
        <dbReference type="SAM" id="Phobius"/>
    </source>
</evidence>
<dbReference type="OrthoDB" id="5704345at2"/>
<dbReference type="Proteomes" id="UP000029672">
    <property type="component" value="Chromosome"/>
</dbReference>
<keyword evidence="1" id="KW-0472">Membrane</keyword>
<dbReference type="KEGG" id="frf:LO80_08030"/>
<dbReference type="RefSeq" id="WP_040010267.1">
    <property type="nucleotide sequence ID" value="NZ_CP009574.1"/>
</dbReference>
<sequence length="125" mass="14080">MKNNLNSVFIGFMSGLISAMVLLFIFTLIRQHSISLDDSFKYNLYRLMVWGGVWAILFAFPISKNIWIKSAIIGLAVIFFNFLVLMPLQGAGFFGSNADSTVFIMNIVFNFLWAMFAGVIYKAVA</sequence>
<reference evidence="2 3" key="1">
    <citation type="submission" date="2014-10" db="EMBL/GenBank/DDBJ databases">
        <title>Whole genome sequence of Francisella endociliophora strain FSC1006, isolated from a laboratory culture of the marine ciliate Euplotes raikovi.</title>
        <authorList>
            <person name="Granberg M."/>
            <person name="Backman S."/>
            <person name="Lundmark E."/>
            <person name="Nilsson E."/>
            <person name="Karlsson E."/>
            <person name="Thelaus J."/>
            <person name="Ohrman C."/>
            <person name="Larkeryd A."/>
            <person name="Stenberg P."/>
        </authorList>
    </citation>
    <scope>NUCLEOTIDE SEQUENCE [LARGE SCALE GENOMIC DNA]</scope>
    <source>
        <strain evidence="2 3">FSC1006</strain>
    </source>
</reference>
<feature type="transmembrane region" description="Helical" evidence="1">
    <location>
        <begin position="42"/>
        <end position="60"/>
    </location>
</feature>